<accession>W2STH6</accession>
<evidence type="ECO:0000313" key="2">
    <source>
        <dbReference type="EMBL" id="ETN72778.1"/>
    </source>
</evidence>
<dbReference type="STRING" id="51031.W2STH6"/>
<feature type="coiled-coil region" evidence="1">
    <location>
        <begin position="39"/>
        <end position="66"/>
    </location>
</feature>
<dbReference type="OMA" id="QAAMVYK"/>
<organism evidence="2 3">
    <name type="scientific">Necator americanus</name>
    <name type="common">Human hookworm</name>
    <dbReference type="NCBI Taxonomy" id="51031"/>
    <lineage>
        <taxon>Eukaryota</taxon>
        <taxon>Metazoa</taxon>
        <taxon>Ecdysozoa</taxon>
        <taxon>Nematoda</taxon>
        <taxon>Chromadorea</taxon>
        <taxon>Rhabditida</taxon>
        <taxon>Rhabditina</taxon>
        <taxon>Rhabditomorpha</taxon>
        <taxon>Strongyloidea</taxon>
        <taxon>Ancylostomatidae</taxon>
        <taxon>Bunostominae</taxon>
        <taxon>Necator</taxon>
    </lineage>
</organism>
<dbReference type="Proteomes" id="UP000053676">
    <property type="component" value="Unassembled WGS sequence"/>
</dbReference>
<evidence type="ECO:0000313" key="3">
    <source>
        <dbReference type="Proteomes" id="UP000053676"/>
    </source>
</evidence>
<dbReference type="KEGG" id="nai:NECAME_13728"/>
<protein>
    <recommendedName>
        <fullName evidence="4">Myosin tail domain-containing protein</fullName>
    </recommendedName>
</protein>
<name>W2STH6_NECAM</name>
<evidence type="ECO:0008006" key="4">
    <source>
        <dbReference type="Google" id="ProtNLM"/>
    </source>
</evidence>
<sequence length="118" mass="13574">MSANLYRSPSQAAMVYKSPSMSAFGAPFGSMSVADLGSLTRLEDKIRLLQEDLESERELRNRIESNRKREGELIKLRKLLEESQLESEDAMNVLRKKHQDACLDYQDQIEQLQKKNAK</sequence>
<reference evidence="3" key="1">
    <citation type="journal article" date="2014" name="Nat. Genet.">
        <title>Genome of the human hookworm Necator americanus.</title>
        <authorList>
            <person name="Tang Y.T."/>
            <person name="Gao X."/>
            <person name="Rosa B.A."/>
            <person name="Abubucker S."/>
            <person name="Hallsworth-Pepin K."/>
            <person name="Martin J."/>
            <person name="Tyagi R."/>
            <person name="Heizer E."/>
            <person name="Zhang X."/>
            <person name="Bhonagiri-Palsikar V."/>
            <person name="Minx P."/>
            <person name="Warren W.C."/>
            <person name="Wang Q."/>
            <person name="Zhan B."/>
            <person name="Hotez P.J."/>
            <person name="Sternberg P.W."/>
            <person name="Dougall A."/>
            <person name="Gaze S.T."/>
            <person name="Mulvenna J."/>
            <person name="Sotillo J."/>
            <person name="Ranganathan S."/>
            <person name="Rabelo E.M."/>
            <person name="Wilson R.K."/>
            <person name="Felgner P.L."/>
            <person name="Bethony J."/>
            <person name="Hawdon J.M."/>
            <person name="Gasser R.B."/>
            <person name="Loukas A."/>
            <person name="Mitreva M."/>
        </authorList>
    </citation>
    <scope>NUCLEOTIDE SEQUENCE [LARGE SCALE GENOMIC DNA]</scope>
</reference>
<gene>
    <name evidence="2" type="ORF">NECAME_13728</name>
</gene>
<dbReference type="AlphaFoldDB" id="W2STH6"/>
<keyword evidence="1" id="KW-0175">Coiled coil</keyword>
<dbReference type="OrthoDB" id="2018427at2759"/>
<keyword evidence="3" id="KW-1185">Reference proteome</keyword>
<evidence type="ECO:0000256" key="1">
    <source>
        <dbReference type="SAM" id="Coils"/>
    </source>
</evidence>
<dbReference type="EMBL" id="KI662932">
    <property type="protein sequence ID" value="ETN72778.1"/>
    <property type="molecule type" value="Genomic_DNA"/>
</dbReference>
<proteinExistence type="predicted"/>